<name>A0A6A6J667_WESOR</name>
<evidence type="ECO:0000313" key="1">
    <source>
        <dbReference type="EMBL" id="KAF2271714.1"/>
    </source>
</evidence>
<reference evidence="1" key="1">
    <citation type="journal article" date="2020" name="Stud. Mycol.">
        <title>101 Dothideomycetes genomes: a test case for predicting lifestyles and emergence of pathogens.</title>
        <authorList>
            <person name="Haridas S."/>
            <person name="Albert R."/>
            <person name="Binder M."/>
            <person name="Bloem J."/>
            <person name="Labutti K."/>
            <person name="Salamov A."/>
            <person name="Andreopoulos B."/>
            <person name="Baker S."/>
            <person name="Barry K."/>
            <person name="Bills G."/>
            <person name="Bluhm B."/>
            <person name="Cannon C."/>
            <person name="Castanera R."/>
            <person name="Culley D."/>
            <person name="Daum C."/>
            <person name="Ezra D."/>
            <person name="Gonzalez J."/>
            <person name="Henrissat B."/>
            <person name="Kuo A."/>
            <person name="Liang C."/>
            <person name="Lipzen A."/>
            <person name="Lutzoni F."/>
            <person name="Magnuson J."/>
            <person name="Mondo S."/>
            <person name="Nolan M."/>
            <person name="Ohm R."/>
            <person name="Pangilinan J."/>
            <person name="Park H.-J."/>
            <person name="Ramirez L."/>
            <person name="Alfaro M."/>
            <person name="Sun H."/>
            <person name="Tritt A."/>
            <person name="Yoshinaga Y."/>
            <person name="Zwiers L.-H."/>
            <person name="Turgeon B."/>
            <person name="Goodwin S."/>
            <person name="Spatafora J."/>
            <person name="Crous P."/>
            <person name="Grigoriev I."/>
        </authorList>
    </citation>
    <scope>NUCLEOTIDE SEQUENCE</scope>
    <source>
        <strain evidence="1">CBS 379.55</strain>
    </source>
</reference>
<dbReference type="GeneID" id="54554978"/>
<accession>A0A6A6J667</accession>
<evidence type="ECO:0000313" key="2">
    <source>
        <dbReference type="Proteomes" id="UP000800097"/>
    </source>
</evidence>
<organism evidence="1 2">
    <name type="scientific">Westerdykella ornata</name>
    <dbReference type="NCBI Taxonomy" id="318751"/>
    <lineage>
        <taxon>Eukaryota</taxon>
        <taxon>Fungi</taxon>
        <taxon>Dikarya</taxon>
        <taxon>Ascomycota</taxon>
        <taxon>Pezizomycotina</taxon>
        <taxon>Dothideomycetes</taxon>
        <taxon>Pleosporomycetidae</taxon>
        <taxon>Pleosporales</taxon>
        <taxon>Sporormiaceae</taxon>
        <taxon>Westerdykella</taxon>
    </lineage>
</organism>
<dbReference type="RefSeq" id="XP_033649253.1">
    <property type="nucleotide sequence ID" value="XM_033801803.1"/>
</dbReference>
<dbReference type="AlphaFoldDB" id="A0A6A6J667"/>
<dbReference type="Proteomes" id="UP000800097">
    <property type="component" value="Unassembled WGS sequence"/>
</dbReference>
<gene>
    <name evidence="1" type="ORF">EI97DRAFT_470982</name>
</gene>
<sequence length="175" mass="19956">METSAHIQGYQDADIACPDATRSMTGAWILPGSLEARVSELKTQDPSRTPAQCFQLLGAVWKENYYDRSNDHQMAFYFKDPIQTRRTRVADGIEYRGGWCMTLDQKAEAGRLKAVNQDWEWSRCYQEAGGRWDSGYFNHITNEDAQYAIQHAQCSDPEDSMLREDFGVLNSGNPE</sequence>
<dbReference type="EMBL" id="ML986534">
    <property type="protein sequence ID" value="KAF2271714.1"/>
    <property type="molecule type" value="Genomic_DNA"/>
</dbReference>
<dbReference type="OrthoDB" id="3783470at2759"/>
<protein>
    <submittedName>
        <fullName evidence="1">Uncharacterized protein</fullName>
    </submittedName>
</protein>
<proteinExistence type="predicted"/>
<keyword evidence="2" id="KW-1185">Reference proteome</keyword>